<dbReference type="AlphaFoldDB" id="A0ABD2PJA8"/>
<comment type="caution">
    <text evidence="1">The sequence shown here is derived from an EMBL/GenBank/DDBJ whole genome shotgun (WGS) entry which is preliminary data.</text>
</comment>
<organism evidence="1 2">
    <name type="scientific">Cichlidogyrus casuarinus</name>
    <dbReference type="NCBI Taxonomy" id="1844966"/>
    <lineage>
        <taxon>Eukaryota</taxon>
        <taxon>Metazoa</taxon>
        <taxon>Spiralia</taxon>
        <taxon>Lophotrochozoa</taxon>
        <taxon>Platyhelminthes</taxon>
        <taxon>Monogenea</taxon>
        <taxon>Monopisthocotylea</taxon>
        <taxon>Dactylogyridea</taxon>
        <taxon>Ancyrocephalidae</taxon>
        <taxon>Cichlidogyrus</taxon>
    </lineage>
</organism>
<evidence type="ECO:0000313" key="2">
    <source>
        <dbReference type="Proteomes" id="UP001626550"/>
    </source>
</evidence>
<accession>A0ABD2PJA8</accession>
<dbReference type="EMBL" id="JBJKFK010007087">
    <property type="protein sequence ID" value="KAL3307547.1"/>
    <property type="molecule type" value="Genomic_DNA"/>
</dbReference>
<keyword evidence="2" id="KW-1185">Reference proteome</keyword>
<dbReference type="Proteomes" id="UP001626550">
    <property type="component" value="Unassembled WGS sequence"/>
</dbReference>
<evidence type="ECO:0000313" key="1">
    <source>
        <dbReference type="EMBL" id="KAL3307547.1"/>
    </source>
</evidence>
<reference evidence="1 2" key="1">
    <citation type="submission" date="2024-11" db="EMBL/GenBank/DDBJ databases">
        <title>Adaptive evolution of stress response genes in parasites aligns with host niche diversity.</title>
        <authorList>
            <person name="Hahn C."/>
            <person name="Resl P."/>
        </authorList>
    </citation>
    <scope>NUCLEOTIDE SEQUENCE [LARGE SCALE GENOMIC DNA]</scope>
    <source>
        <strain evidence="1">EGGRZ-B1_66</strain>
        <tissue evidence="1">Body</tissue>
    </source>
</reference>
<gene>
    <name evidence="1" type="ORF">Ciccas_013936</name>
</gene>
<protein>
    <submittedName>
        <fullName evidence="1">Uncharacterized protein</fullName>
    </submittedName>
</protein>
<name>A0ABD2PJA8_9PLAT</name>
<proteinExistence type="predicted"/>
<sequence length="74" mass="8228">MQKKHEVEKKQVSKLTPDFEPQADNLQTKINSTLLIKLESLVAVTNDKELQNEEGGTYIEPDLDLGPLSVSGSF</sequence>